<reference evidence="7 8" key="1">
    <citation type="journal article" date="2019" name="Nat. Med.">
        <title>A library of human gut bacterial isolates paired with longitudinal multiomics data enables mechanistic microbiome research.</title>
        <authorList>
            <person name="Poyet M."/>
            <person name="Groussin M."/>
            <person name="Gibbons S.M."/>
            <person name="Avila-Pacheco J."/>
            <person name="Jiang X."/>
            <person name="Kearney S.M."/>
            <person name="Perrotta A.R."/>
            <person name="Berdy B."/>
            <person name="Zhao S."/>
            <person name="Lieberman T.D."/>
            <person name="Swanson P.K."/>
            <person name="Smith M."/>
            <person name="Roesemann S."/>
            <person name="Alexander J.E."/>
            <person name="Rich S.A."/>
            <person name="Livny J."/>
            <person name="Vlamakis H."/>
            <person name="Clish C."/>
            <person name="Bullock K."/>
            <person name="Deik A."/>
            <person name="Scott J."/>
            <person name="Pierce K.A."/>
            <person name="Xavier R.J."/>
            <person name="Alm E.J."/>
        </authorList>
    </citation>
    <scope>NUCLEOTIDE SEQUENCE [LARGE SCALE GENOMIC DNA]</scope>
    <source>
        <strain evidence="7 8">BIOML-A7</strain>
    </source>
</reference>
<organism evidence="7 8">
    <name type="scientific">Bacteroides cellulosilyticus</name>
    <dbReference type="NCBI Taxonomy" id="246787"/>
    <lineage>
        <taxon>Bacteria</taxon>
        <taxon>Pseudomonadati</taxon>
        <taxon>Bacteroidota</taxon>
        <taxon>Bacteroidia</taxon>
        <taxon>Bacteroidales</taxon>
        <taxon>Bacteroidaceae</taxon>
        <taxon>Bacteroides</taxon>
    </lineage>
</organism>
<feature type="transmembrane region" description="Helical" evidence="6">
    <location>
        <begin position="373"/>
        <end position="394"/>
    </location>
</feature>
<proteinExistence type="predicted"/>
<dbReference type="AlphaFoldDB" id="A0A5M6A894"/>
<feature type="transmembrane region" description="Helical" evidence="6">
    <location>
        <begin position="87"/>
        <end position="114"/>
    </location>
</feature>
<dbReference type="EMBL" id="VVYW01000014">
    <property type="protein sequence ID" value="KAA5406732.1"/>
    <property type="molecule type" value="Genomic_DNA"/>
</dbReference>
<name>A0A5M6A894_9BACE</name>
<comment type="subcellular location">
    <subcellularLocation>
        <location evidence="1">Cell membrane</location>
        <topology evidence="1">Multi-pass membrane protein</topology>
    </subcellularLocation>
</comment>
<evidence type="ECO:0000313" key="7">
    <source>
        <dbReference type="EMBL" id="KAA5406732.1"/>
    </source>
</evidence>
<feature type="transmembrane region" description="Helical" evidence="6">
    <location>
        <begin position="126"/>
        <end position="148"/>
    </location>
</feature>
<dbReference type="InterPro" id="IPR050833">
    <property type="entry name" value="Poly_Biosynth_Transport"/>
</dbReference>
<evidence type="ECO:0000256" key="1">
    <source>
        <dbReference type="ARBA" id="ARBA00004651"/>
    </source>
</evidence>
<evidence type="ECO:0000313" key="8">
    <source>
        <dbReference type="Proteomes" id="UP000325055"/>
    </source>
</evidence>
<evidence type="ECO:0000256" key="4">
    <source>
        <dbReference type="ARBA" id="ARBA00022989"/>
    </source>
</evidence>
<keyword evidence="2" id="KW-1003">Cell membrane</keyword>
<protein>
    <submittedName>
        <fullName evidence="7">Multidrug transporter</fullName>
    </submittedName>
</protein>
<dbReference type="PANTHER" id="PTHR30250:SF26">
    <property type="entry name" value="PSMA PROTEIN"/>
    <property type="match status" value="1"/>
</dbReference>
<dbReference type="PANTHER" id="PTHR30250">
    <property type="entry name" value="PST FAMILY PREDICTED COLANIC ACID TRANSPORTER"/>
    <property type="match status" value="1"/>
</dbReference>
<feature type="transmembrane region" description="Helical" evidence="6">
    <location>
        <begin position="440"/>
        <end position="460"/>
    </location>
</feature>
<evidence type="ECO:0000256" key="2">
    <source>
        <dbReference type="ARBA" id="ARBA00022475"/>
    </source>
</evidence>
<feature type="transmembrane region" description="Helical" evidence="6">
    <location>
        <begin position="187"/>
        <end position="208"/>
    </location>
</feature>
<evidence type="ECO:0000256" key="6">
    <source>
        <dbReference type="SAM" id="Phobius"/>
    </source>
</evidence>
<sequence>MGTGSSNKRIARNTSLLYIRMLVIMCVQLYTSRIILTSLGVVDFGLYGVVGGVVIIFSTLVGAFGSATSRFFTVELGRDDFEQLKKVFSTALALHFVIALCIMLVCESIGLWFLNTQMDIPPERMYAAQWLFQFSIITAVFTIMQVPYNAAIIAHEEMSVYAYVGLLEAFGKLAIAYLITFSPIDKLIWYGLLLMLLQILVVSIYRFYCLRRYKETHFRLQHDKALYKSMLTYSSYDMIGNMSVMAQGQGLNMVLNVFCGPVVNAARSIAYQVQSAATQFSSNFLTAVRPQIIKLYARNDVEAMMKLVYQSSILTYILMLMIVLPLSLEVHLVLSLWLGEYPEYTDTFTVIILINTLLNAFRGPRITVFHATGHIKLSNLVTGSILCFALPLGYLLMKLGFNPNAVFWGMLGTTILSDVTNLLILRRYVQYSISDFLKKVHLKCCLITLITLAVVLPVTFSMDDGFYRLLVCTFVSIISVFALSWIIALNKYQREKIISIIKSKIHGHL</sequence>
<feature type="transmembrane region" description="Helical" evidence="6">
    <location>
        <begin position="466"/>
        <end position="489"/>
    </location>
</feature>
<gene>
    <name evidence="7" type="ORF">F2Y86_17225</name>
</gene>
<accession>A0A5M6A894</accession>
<feature type="transmembrane region" description="Helical" evidence="6">
    <location>
        <begin position="17"/>
        <end position="38"/>
    </location>
</feature>
<dbReference type="Proteomes" id="UP000325055">
    <property type="component" value="Unassembled WGS sequence"/>
</dbReference>
<keyword evidence="5 6" id="KW-0472">Membrane</keyword>
<evidence type="ECO:0000256" key="5">
    <source>
        <dbReference type="ARBA" id="ARBA00023136"/>
    </source>
</evidence>
<keyword evidence="4 6" id="KW-1133">Transmembrane helix</keyword>
<comment type="caution">
    <text evidence="7">The sequence shown here is derived from an EMBL/GenBank/DDBJ whole genome shotgun (WGS) entry which is preliminary data.</text>
</comment>
<feature type="transmembrane region" description="Helical" evidence="6">
    <location>
        <begin position="313"/>
        <end position="338"/>
    </location>
</feature>
<feature type="transmembrane region" description="Helical" evidence="6">
    <location>
        <begin position="160"/>
        <end position="181"/>
    </location>
</feature>
<keyword evidence="3 6" id="KW-0812">Transmembrane</keyword>
<dbReference type="RefSeq" id="WP_149950137.1">
    <property type="nucleotide sequence ID" value="NZ_VVYW01000014.1"/>
</dbReference>
<dbReference type="GO" id="GO:0005886">
    <property type="term" value="C:plasma membrane"/>
    <property type="evidence" value="ECO:0007669"/>
    <property type="project" value="UniProtKB-SubCell"/>
</dbReference>
<evidence type="ECO:0000256" key="3">
    <source>
        <dbReference type="ARBA" id="ARBA00022692"/>
    </source>
</evidence>
<feature type="transmembrane region" description="Helical" evidence="6">
    <location>
        <begin position="44"/>
        <end position="66"/>
    </location>
</feature>
<feature type="transmembrane region" description="Helical" evidence="6">
    <location>
        <begin position="406"/>
        <end position="428"/>
    </location>
</feature>
<feature type="transmembrane region" description="Helical" evidence="6">
    <location>
        <begin position="344"/>
        <end position="361"/>
    </location>
</feature>